<dbReference type="InterPro" id="IPR000742">
    <property type="entry name" value="EGF"/>
</dbReference>
<proteinExistence type="predicted"/>
<dbReference type="PANTHER" id="PTHR24039">
    <property type="entry name" value="FIBRILLIN-RELATED"/>
    <property type="match status" value="1"/>
</dbReference>
<dbReference type="PROSITE" id="PS50026">
    <property type="entry name" value="EGF_3"/>
    <property type="match status" value="1"/>
</dbReference>
<comment type="caution">
    <text evidence="6">Lacks conserved residue(s) required for the propagation of feature annotation.</text>
</comment>
<keyword evidence="3" id="KW-0677">Repeat</keyword>
<dbReference type="Proteomes" id="UP001432322">
    <property type="component" value="Unassembled WGS sequence"/>
</dbReference>
<keyword evidence="9" id="KW-1185">Reference proteome</keyword>
<keyword evidence="1 6" id="KW-0245">EGF-like domain</keyword>
<evidence type="ECO:0000256" key="5">
    <source>
        <dbReference type="ARBA" id="ARBA00023180"/>
    </source>
</evidence>
<accession>A0AAV5VT47</accession>
<organism evidence="8 9">
    <name type="scientific">Pristionchus fissidentatus</name>
    <dbReference type="NCBI Taxonomy" id="1538716"/>
    <lineage>
        <taxon>Eukaryota</taxon>
        <taxon>Metazoa</taxon>
        <taxon>Ecdysozoa</taxon>
        <taxon>Nematoda</taxon>
        <taxon>Chromadorea</taxon>
        <taxon>Rhabditida</taxon>
        <taxon>Rhabditina</taxon>
        <taxon>Diplogasteromorpha</taxon>
        <taxon>Diplogasteroidea</taxon>
        <taxon>Neodiplogasteridae</taxon>
        <taxon>Pristionchus</taxon>
    </lineage>
</organism>
<sequence>MCKPNTYCDKADLNNCAPYPRANCTDKPDGSGFECICNDGYQGDGRKCEATSICERQRPCTDVTNTRCVDDKKEPGSKYKCVCLDGHARQLKDKDNNRAPCYPPGPMVNNCTSCSPNTENCVEVEGDDSKLLRTCVCKPGYNKGLNGLCTAKNGCFARKTSSDIRPTSIIPQVPHLDGGLPYKCGVKKGWSGNGTLGTCKDIIECDANPCKGDGRVCHNTIGSFKVHA</sequence>
<evidence type="ECO:0000256" key="3">
    <source>
        <dbReference type="ARBA" id="ARBA00022737"/>
    </source>
</evidence>
<evidence type="ECO:0000313" key="8">
    <source>
        <dbReference type="EMBL" id="GMT21533.1"/>
    </source>
</evidence>
<feature type="domain" description="EGF-like" evidence="7">
    <location>
        <begin position="4"/>
        <end position="49"/>
    </location>
</feature>
<dbReference type="PANTHER" id="PTHR24039:SF28">
    <property type="entry name" value="EGF-LIKE DOMAIN-CONTAINING PROTEIN"/>
    <property type="match status" value="1"/>
</dbReference>
<evidence type="ECO:0000259" key="7">
    <source>
        <dbReference type="PROSITE" id="PS50026"/>
    </source>
</evidence>
<evidence type="ECO:0000313" key="9">
    <source>
        <dbReference type="Proteomes" id="UP001432322"/>
    </source>
</evidence>
<protein>
    <recommendedName>
        <fullName evidence="7">EGF-like domain-containing protein</fullName>
    </recommendedName>
</protein>
<name>A0AAV5VT47_9BILA</name>
<evidence type="ECO:0000256" key="2">
    <source>
        <dbReference type="ARBA" id="ARBA00022729"/>
    </source>
</evidence>
<dbReference type="EMBL" id="BTSY01000004">
    <property type="protein sequence ID" value="GMT21533.1"/>
    <property type="molecule type" value="Genomic_DNA"/>
</dbReference>
<reference evidence="8" key="1">
    <citation type="submission" date="2023-10" db="EMBL/GenBank/DDBJ databases">
        <title>Genome assembly of Pristionchus species.</title>
        <authorList>
            <person name="Yoshida K."/>
            <person name="Sommer R.J."/>
        </authorList>
    </citation>
    <scope>NUCLEOTIDE SEQUENCE</scope>
    <source>
        <strain evidence="8">RS5133</strain>
    </source>
</reference>
<keyword evidence="2" id="KW-0732">Signal</keyword>
<evidence type="ECO:0000256" key="1">
    <source>
        <dbReference type="ARBA" id="ARBA00022536"/>
    </source>
</evidence>
<keyword evidence="4" id="KW-0106">Calcium</keyword>
<keyword evidence="5" id="KW-0325">Glycoprotein</keyword>
<evidence type="ECO:0000256" key="6">
    <source>
        <dbReference type="PROSITE-ProRule" id="PRU00076"/>
    </source>
</evidence>
<dbReference type="AlphaFoldDB" id="A0AAV5VT47"/>
<comment type="caution">
    <text evidence="8">The sequence shown here is derived from an EMBL/GenBank/DDBJ whole genome shotgun (WGS) entry which is preliminary data.</text>
</comment>
<gene>
    <name evidence="8" type="ORF">PFISCL1PPCAC_12830</name>
</gene>
<dbReference type="Gene3D" id="2.10.25.10">
    <property type="entry name" value="Laminin"/>
    <property type="match status" value="2"/>
</dbReference>
<evidence type="ECO:0000256" key="4">
    <source>
        <dbReference type="ARBA" id="ARBA00022837"/>
    </source>
</evidence>
<dbReference type="PROSITE" id="PS01186">
    <property type="entry name" value="EGF_2"/>
    <property type="match status" value="1"/>
</dbReference>